<dbReference type="KEGG" id="red:roselon_02657"/>
<evidence type="ECO:0000256" key="1">
    <source>
        <dbReference type="ARBA" id="ARBA00004141"/>
    </source>
</evidence>
<dbReference type="STRING" id="1294273.roselon_02657"/>
<feature type="transmembrane region" description="Helical" evidence="5">
    <location>
        <begin position="31"/>
        <end position="49"/>
    </location>
</feature>
<name>W8S465_9RHOB</name>
<keyword evidence="7" id="KW-1185">Reference proteome</keyword>
<dbReference type="Gene3D" id="1.20.1550.10">
    <property type="entry name" value="DsbB-like"/>
    <property type="match status" value="1"/>
</dbReference>
<reference evidence="6 7" key="1">
    <citation type="submission" date="2013-03" db="EMBL/GenBank/DDBJ databases">
        <authorList>
            <person name="Fiebig A."/>
            <person name="Goeker M."/>
            <person name="Klenk H.-P.P."/>
        </authorList>
    </citation>
    <scope>NUCLEOTIDE SEQUENCE [LARGE SCALE GENOMIC DNA]</scope>
    <source>
        <strain evidence="7">DSM 19469</strain>
    </source>
</reference>
<keyword evidence="2 5" id="KW-0812">Transmembrane</keyword>
<dbReference type="AlphaFoldDB" id="W8S465"/>
<comment type="subcellular location">
    <subcellularLocation>
        <location evidence="1">Membrane</location>
        <topology evidence="1">Multi-pass membrane protein</topology>
    </subcellularLocation>
</comment>
<keyword evidence="4 5" id="KW-0472">Membrane</keyword>
<accession>W8S465</accession>
<keyword evidence="3 5" id="KW-1133">Transmembrane helix</keyword>
<dbReference type="GO" id="GO:0015035">
    <property type="term" value="F:protein-disulfide reductase activity"/>
    <property type="evidence" value="ECO:0007669"/>
    <property type="project" value="InterPro"/>
</dbReference>
<dbReference type="EMBL" id="CP004372">
    <property type="protein sequence ID" value="AHM04967.1"/>
    <property type="molecule type" value="Genomic_DNA"/>
</dbReference>
<evidence type="ECO:0000313" key="6">
    <source>
        <dbReference type="EMBL" id="AHM04967.1"/>
    </source>
</evidence>
<dbReference type="GO" id="GO:0006457">
    <property type="term" value="P:protein folding"/>
    <property type="evidence" value="ECO:0007669"/>
    <property type="project" value="InterPro"/>
</dbReference>
<dbReference type="InterPro" id="IPR003752">
    <property type="entry name" value="DiS_bond_form_DsbB/BdbC"/>
</dbReference>
<dbReference type="eggNOG" id="COG1495">
    <property type="taxonomic scope" value="Bacteria"/>
</dbReference>
<evidence type="ECO:0000256" key="4">
    <source>
        <dbReference type="ARBA" id="ARBA00023136"/>
    </source>
</evidence>
<dbReference type="Pfam" id="PF02600">
    <property type="entry name" value="DsbB"/>
    <property type="match status" value="1"/>
</dbReference>
<dbReference type="GO" id="GO:0016020">
    <property type="term" value="C:membrane"/>
    <property type="evidence" value="ECO:0007669"/>
    <property type="project" value="UniProtKB-SubCell"/>
</dbReference>
<evidence type="ECO:0000256" key="2">
    <source>
        <dbReference type="ARBA" id="ARBA00022692"/>
    </source>
</evidence>
<evidence type="ECO:0000256" key="5">
    <source>
        <dbReference type="SAM" id="Phobius"/>
    </source>
</evidence>
<dbReference type="InterPro" id="IPR023380">
    <property type="entry name" value="DsbB-like_sf"/>
</dbReference>
<protein>
    <submittedName>
        <fullName evidence="6">Periplasmic thiol:disulfide oxidoreductase DsbB, required for DsbA reoxidation</fullName>
    </submittedName>
</protein>
<sequence>MSVEDLLNPEVGPAIVMCDEVAWEMFGLSMASYNAIAGLVLAAIWIMAARRPA</sequence>
<dbReference type="SUPFAM" id="SSF158442">
    <property type="entry name" value="DsbB-like"/>
    <property type="match status" value="1"/>
</dbReference>
<evidence type="ECO:0000313" key="7">
    <source>
        <dbReference type="Proteomes" id="UP000019593"/>
    </source>
</evidence>
<evidence type="ECO:0000256" key="3">
    <source>
        <dbReference type="ARBA" id="ARBA00022989"/>
    </source>
</evidence>
<dbReference type="Proteomes" id="UP000019593">
    <property type="component" value="Chromosome"/>
</dbReference>
<proteinExistence type="predicted"/>
<gene>
    <name evidence="6" type="ORF">roselon_02657</name>
</gene>
<organism evidence="6 7">
    <name type="scientific">Roseicyclus elongatus DSM 19469</name>
    <dbReference type="NCBI Taxonomy" id="1294273"/>
    <lineage>
        <taxon>Bacteria</taxon>
        <taxon>Pseudomonadati</taxon>
        <taxon>Pseudomonadota</taxon>
        <taxon>Alphaproteobacteria</taxon>
        <taxon>Rhodobacterales</taxon>
        <taxon>Roseobacteraceae</taxon>
        <taxon>Roseicyclus</taxon>
    </lineage>
</organism>
<dbReference type="HOGENOM" id="CLU_3065792_0_0_5"/>